<dbReference type="AlphaFoldDB" id="A0A2T1ENW7"/>
<dbReference type="RefSeq" id="WP_106254785.1">
    <property type="nucleotide sequence ID" value="NZ_CAWNSW010000073.1"/>
</dbReference>
<gene>
    <name evidence="1" type="ORF">C7B82_02810</name>
</gene>
<accession>A0A2T1ENW7</accession>
<dbReference type="PANTHER" id="PTHR38009:SF1">
    <property type="entry name" value="CONSERVED HYPOTHETICAL PHAGE TAIL PROTEIN"/>
    <property type="match status" value="1"/>
</dbReference>
<proteinExistence type="predicted"/>
<evidence type="ECO:0000313" key="1">
    <source>
        <dbReference type="EMBL" id="PSB34411.1"/>
    </source>
</evidence>
<keyword evidence="2" id="KW-1185">Reference proteome</keyword>
<name>A0A2T1ENW7_9CYAN</name>
<reference evidence="1 2" key="2">
    <citation type="submission" date="2018-03" db="EMBL/GenBank/DDBJ databases">
        <title>The ancient ancestry and fast evolution of plastids.</title>
        <authorList>
            <person name="Moore K.R."/>
            <person name="Magnabosco C."/>
            <person name="Momper L."/>
            <person name="Gold D.A."/>
            <person name="Bosak T."/>
            <person name="Fournier G.P."/>
        </authorList>
    </citation>
    <scope>NUCLEOTIDE SEQUENCE [LARGE SCALE GENOMIC DNA]</scope>
    <source>
        <strain evidence="1 2">ULC18</strain>
    </source>
</reference>
<dbReference type="PANTHER" id="PTHR38009">
    <property type="entry name" value="CONSERVED HYPOTHETICAL PHAGE TAIL PROTEIN"/>
    <property type="match status" value="1"/>
</dbReference>
<dbReference type="Pfam" id="PF06841">
    <property type="entry name" value="Phage_T4_gp19"/>
    <property type="match status" value="1"/>
</dbReference>
<dbReference type="InterPro" id="IPR011747">
    <property type="entry name" value="CHP02241"/>
</dbReference>
<reference evidence="2" key="1">
    <citation type="submission" date="2018-02" db="EMBL/GenBank/DDBJ databases">
        <authorList>
            <person name="Moore K."/>
            <person name="Momper L."/>
        </authorList>
    </citation>
    <scope>NUCLEOTIDE SEQUENCE [LARGE SCALE GENOMIC DNA]</scope>
    <source>
        <strain evidence="2">ULC18</strain>
    </source>
</reference>
<dbReference type="GO" id="GO:0005198">
    <property type="term" value="F:structural molecule activity"/>
    <property type="evidence" value="ECO:0007669"/>
    <property type="project" value="InterPro"/>
</dbReference>
<dbReference type="Proteomes" id="UP000239576">
    <property type="component" value="Unassembled WGS sequence"/>
</dbReference>
<dbReference type="EMBL" id="PVWK01000014">
    <property type="protein sequence ID" value="PSB34411.1"/>
    <property type="molecule type" value="Genomic_DNA"/>
</dbReference>
<evidence type="ECO:0000313" key="2">
    <source>
        <dbReference type="Proteomes" id="UP000239576"/>
    </source>
</evidence>
<protein>
    <submittedName>
        <fullName evidence="1">Phage tail protein</fullName>
    </submittedName>
</protein>
<dbReference type="InterPro" id="IPR010667">
    <property type="entry name" value="Phage_T4_Gp19"/>
</dbReference>
<organism evidence="1 2">
    <name type="scientific">Stenomitos frigidus ULC18</name>
    <dbReference type="NCBI Taxonomy" id="2107698"/>
    <lineage>
        <taxon>Bacteria</taxon>
        <taxon>Bacillati</taxon>
        <taxon>Cyanobacteriota</taxon>
        <taxon>Cyanophyceae</taxon>
        <taxon>Leptolyngbyales</taxon>
        <taxon>Leptolyngbyaceae</taxon>
        <taxon>Stenomitos</taxon>
    </lineage>
</organism>
<comment type="caution">
    <text evidence="1">The sequence shown here is derived from an EMBL/GenBank/DDBJ whole genome shotgun (WGS) entry which is preliminary data.</text>
</comment>
<dbReference type="NCBIfam" id="TIGR02241">
    <property type="entry name" value="conserved hypothetical phage tail region protein"/>
    <property type="match status" value="1"/>
</dbReference>
<sequence length="190" mass="21541">MRGLTGVSAIASGVLGVSLNPYMPYNFLVELDGLITGGFMEVSGLECDITLESYEEGGQNDYVHQFPTRITYPNLVLSKGLTDVWTLWNWFDEARQGMIRRRNGTIMLLDHQRLPVRWWNFNDAYPVKWAGPQFNSSAQEVAVERIELVHRGITMPLESKTLANDRKEFNQSLAVSESVVNLGGRVIRNY</sequence>
<dbReference type="OrthoDB" id="571709at2"/>